<comment type="similarity">
    <text evidence="2 7">Belongs to the cytochrome P450 family.</text>
</comment>
<accession>A0A914ZSQ8</accession>
<dbReference type="PRINTS" id="PR00385">
    <property type="entry name" value="P450"/>
</dbReference>
<dbReference type="CDD" id="cd20628">
    <property type="entry name" value="CYP4"/>
    <property type="match status" value="1"/>
</dbReference>
<dbReference type="Gene3D" id="1.10.630.10">
    <property type="entry name" value="Cytochrome P450"/>
    <property type="match status" value="1"/>
</dbReference>
<dbReference type="GO" id="GO:0004497">
    <property type="term" value="F:monooxygenase activity"/>
    <property type="evidence" value="ECO:0007669"/>
    <property type="project" value="UniProtKB-KW"/>
</dbReference>
<reference evidence="9" key="1">
    <citation type="submission" date="2022-11" db="UniProtKB">
        <authorList>
            <consortium name="WormBaseParasite"/>
        </authorList>
    </citation>
    <scope>IDENTIFICATION</scope>
</reference>
<dbReference type="InterPro" id="IPR001128">
    <property type="entry name" value="Cyt_P450"/>
</dbReference>
<dbReference type="GO" id="GO:0016705">
    <property type="term" value="F:oxidoreductase activity, acting on paired donors, with incorporation or reduction of molecular oxygen"/>
    <property type="evidence" value="ECO:0007669"/>
    <property type="project" value="InterPro"/>
</dbReference>
<evidence type="ECO:0000256" key="4">
    <source>
        <dbReference type="ARBA" id="ARBA00023004"/>
    </source>
</evidence>
<evidence type="ECO:0000313" key="9">
    <source>
        <dbReference type="WBParaSite" id="PgB17_g019_t01"/>
    </source>
</evidence>
<evidence type="ECO:0000256" key="5">
    <source>
        <dbReference type="ARBA" id="ARBA00023033"/>
    </source>
</evidence>
<organism evidence="8 9">
    <name type="scientific">Parascaris univalens</name>
    <name type="common">Nematode worm</name>
    <dbReference type="NCBI Taxonomy" id="6257"/>
    <lineage>
        <taxon>Eukaryota</taxon>
        <taxon>Metazoa</taxon>
        <taxon>Ecdysozoa</taxon>
        <taxon>Nematoda</taxon>
        <taxon>Chromadorea</taxon>
        <taxon>Rhabditida</taxon>
        <taxon>Spirurina</taxon>
        <taxon>Ascaridomorpha</taxon>
        <taxon>Ascaridoidea</taxon>
        <taxon>Ascarididae</taxon>
        <taxon>Parascaris</taxon>
    </lineage>
</organism>
<dbReference type="PRINTS" id="PR00463">
    <property type="entry name" value="EP450I"/>
</dbReference>
<keyword evidence="6 7" id="KW-0479">Metal-binding</keyword>
<evidence type="ECO:0000256" key="1">
    <source>
        <dbReference type="ARBA" id="ARBA00001971"/>
    </source>
</evidence>
<dbReference type="InterPro" id="IPR017972">
    <property type="entry name" value="Cyt_P450_CS"/>
</dbReference>
<dbReference type="GO" id="GO:0020037">
    <property type="term" value="F:heme binding"/>
    <property type="evidence" value="ECO:0007669"/>
    <property type="project" value="InterPro"/>
</dbReference>
<dbReference type="InterPro" id="IPR050196">
    <property type="entry name" value="Cytochrome_P450_Monoox"/>
</dbReference>
<dbReference type="WBParaSite" id="PgB17_g019_t01">
    <property type="protein sequence ID" value="PgB17_g019_t01"/>
    <property type="gene ID" value="PgB17_g019"/>
</dbReference>
<dbReference type="PANTHER" id="PTHR24291:SF128">
    <property type="entry name" value="CYTOCHROME P450"/>
    <property type="match status" value="1"/>
</dbReference>
<keyword evidence="7" id="KW-0560">Oxidoreductase</keyword>
<dbReference type="AlphaFoldDB" id="A0A914ZSQ8"/>
<dbReference type="SUPFAM" id="SSF48264">
    <property type="entry name" value="Cytochrome P450"/>
    <property type="match status" value="1"/>
</dbReference>
<dbReference type="PROSITE" id="PS00086">
    <property type="entry name" value="CYTOCHROME_P450"/>
    <property type="match status" value="1"/>
</dbReference>
<name>A0A914ZSQ8_PARUN</name>
<sequence>HTLLWKPPEYTLLEPIWGSGLITSSGPKWHQRRRMLTPAFHFTILQSYLNVFNSQAKTMINILDEFADGNETIDLLPYLRRFSMDTISETAMGVSVNAQKGENHDFYMAITRIFELLFKNLRYPWLWAKPIWYMLGYGFEFDRHVNVVKKLVTKVIAKRTVEFESLERKPTFEELSIGGKKKLTFLDLLLSMGKEHKLTDADIAEEVGTFLVAGYDTISSSIGFVLFLLGHKQHIQDKVYEELYEIFGESDRGITVDDLRRMKYLNQCMKESIRMYPTVVMIGRRITEDTVIGDYTIPAGVTVSISPFAVARDPEQWKDPEIYDPDRFAPDNSIGRDPFAFLPFSAGPRNCLGQKFAIMEEKVALASILRKYRIISMITEEENRALPEVSLKPSRGFPIRLQRRLQRYTSSSA</sequence>
<keyword evidence="8" id="KW-1185">Reference proteome</keyword>
<dbReference type="Proteomes" id="UP000887569">
    <property type="component" value="Unplaced"/>
</dbReference>
<evidence type="ECO:0000313" key="8">
    <source>
        <dbReference type="Proteomes" id="UP000887569"/>
    </source>
</evidence>
<dbReference type="InterPro" id="IPR002401">
    <property type="entry name" value="Cyt_P450_E_grp-I"/>
</dbReference>
<evidence type="ECO:0000256" key="6">
    <source>
        <dbReference type="PIRSR" id="PIRSR602401-1"/>
    </source>
</evidence>
<dbReference type="PANTHER" id="PTHR24291">
    <property type="entry name" value="CYTOCHROME P450 FAMILY 4"/>
    <property type="match status" value="1"/>
</dbReference>
<feature type="binding site" description="axial binding residue" evidence="6">
    <location>
        <position position="351"/>
    </location>
    <ligand>
        <name>heme</name>
        <dbReference type="ChEBI" id="CHEBI:30413"/>
    </ligand>
    <ligandPart>
        <name>Fe</name>
        <dbReference type="ChEBI" id="CHEBI:18248"/>
    </ligandPart>
</feature>
<dbReference type="InterPro" id="IPR036396">
    <property type="entry name" value="Cyt_P450_sf"/>
</dbReference>
<comment type="cofactor">
    <cofactor evidence="1 6">
        <name>heme</name>
        <dbReference type="ChEBI" id="CHEBI:30413"/>
    </cofactor>
</comment>
<dbReference type="GO" id="GO:0005506">
    <property type="term" value="F:iron ion binding"/>
    <property type="evidence" value="ECO:0007669"/>
    <property type="project" value="InterPro"/>
</dbReference>
<dbReference type="Pfam" id="PF00067">
    <property type="entry name" value="p450"/>
    <property type="match status" value="1"/>
</dbReference>
<evidence type="ECO:0000256" key="2">
    <source>
        <dbReference type="ARBA" id="ARBA00010617"/>
    </source>
</evidence>
<keyword evidence="4 6" id="KW-0408">Iron</keyword>
<protein>
    <submittedName>
        <fullName evidence="9">Cytochrome P450 monooxygenase</fullName>
    </submittedName>
</protein>
<evidence type="ECO:0000256" key="3">
    <source>
        <dbReference type="ARBA" id="ARBA00022617"/>
    </source>
</evidence>
<proteinExistence type="inferred from homology"/>
<evidence type="ECO:0000256" key="7">
    <source>
        <dbReference type="RuleBase" id="RU000461"/>
    </source>
</evidence>
<keyword evidence="5 7" id="KW-0503">Monooxygenase</keyword>
<keyword evidence="3 6" id="KW-0349">Heme</keyword>